<evidence type="ECO:0000313" key="2">
    <source>
        <dbReference type="EMBL" id="WMW21461.1"/>
    </source>
</evidence>
<dbReference type="Proteomes" id="UP001183006">
    <property type="component" value="Chromosome"/>
</dbReference>
<dbReference type="Gene3D" id="2.60.40.680">
    <property type="match status" value="1"/>
</dbReference>
<protein>
    <submittedName>
        <fullName evidence="2">Cohesin domain-containing protein</fullName>
    </submittedName>
</protein>
<gene>
    <name evidence="2" type="ORF">RE476_08600</name>
</gene>
<dbReference type="InterPro" id="IPR011659">
    <property type="entry name" value="WD40"/>
</dbReference>
<dbReference type="GeneID" id="84230195"/>
<evidence type="ECO:0000313" key="3">
    <source>
        <dbReference type="Proteomes" id="UP001183006"/>
    </source>
</evidence>
<reference evidence="2" key="1">
    <citation type="submission" date="2023-08" db="EMBL/GenBank/DDBJ databases">
        <title>Methanolobus mangrovi sp. nov. and Methanolobus sediminis sp. nov, two novel methylotrophic methanogens isolated from mangrove sediments in China.</title>
        <authorList>
            <person name="Zhou J."/>
        </authorList>
    </citation>
    <scope>NUCLEOTIDE SEQUENCE</scope>
    <source>
        <strain evidence="2">FTZ2</strain>
    </source>
</reference>
<evidence type="ECO:0000259" key="1">
    <source>
        <dbReference type="Pfam" id="PF00963"/>
    </source>
</evidence>
<dbReference type="GO" id="GO:0030246">
    <property type="term" value="F:carbohydrate binding"/>
    <property type="evidence" value="ECO:0007669"/>
    <property type="project" value="InterPro"/>
</dbReference>
<dbReference type="RefSeq" id="WP_309307247.1">
    <property type="nucleotide sequence ID" value="NZ_CP133594.1"/>
</dbReference>
<organism evidence="2 3">
    <name type="scientific">Methanolobus mangrovi</name>
    <dbReference type="NCBI Taxonomy" id="3072977"/>
    <lineage>
        <taxon>Archaea</taxon>
        <taxon>Methanobacteriati</taxon>
        <taxon>Methanobacteriota</taxon>
        <taxon>Stenosarchaea group</taxon>
        <taxon>Methanomicrobia</taxon>
        <taxon>Methanosarcinales</taxon>
        <taxon>Methanosarcinaceae</taxon>
        <taxon>Methanolobus</taxon>
    </lineage>
</organism>
<name>A0AA51UGV2_9EURY</name>
<accession>A0AA51UGV2</accession>
<dbReference type="Pfam" id="PF00963">
    <property type="entry name" value="Cohesin"/>
    <property type="match status" value="1"/>
</dbReference>
<sequence length="591" mass="62925">MIFAVFASSTVSAVVSDDFKPYSIAVYDKILDGSSTDIEVFHTAMSSDGSMIYFIGVDKSTEHMVVGYLNSDGSGMRKYDAPDDSAVGIVVNGDGSMAFFISGSNIYKIGSTGLSEVADIGSENYIWSLGTADSGDYVYYSISGKKGIWKTGHNGGGSQTVVNSDNFKVDGYDTSFIHDFAVSSNGQTVAFLSSGYVIGDTVYDKSEVFSWVNGNYDQLTSKGTANDGYSKVLLDVSGDGKNILYIYKGNHFIVSSTGSNGKELGSYSGWGQLDNTGQKMFVSDSEKGIIVDTTSNEELLLFPVEKLNFGGDIGNTFISADGKTISFTVTDDQYDSSVYVGHFYENVDDIAPVSSSVLQSSKMAYSGISLEEEVAEVEPLEVETEMITDVGAGFCGLMFESRSKPAGSSVQIPLTLSGVKEGIGNMDLELTYNTDVLECIEVIKGGLTDDSLFESNIMGGEIRVSLADMEGFSGEGSVAYVKFNVIGEEGSISELMISSITANNADDLSEMGLDKKNGVFEVISVDDGMGDAAGDGGEYSAYDALYSLLMSVGKIDEHESMDVNGDGKVTSIDARMILKLASEKKPVGDIE</sequence>
<dbReference type="KEGG" id="mmav:RE476_08600"/>
<dbReference type="InterPro" id="IPR036439">
    <property type="entry name" value="Dockerin_dom_sf"/>
</dbReference>
<dbReference type="InterPro" id="IPR008965">
    <property type="entry name" value="CBM2/CBM3_carb-bd_dom_sf"/>
</dbReference>
<keyword evidence="3" id="KW-1185">Reference proteome</keyword>
<dbReference type="InterPro" id="IPR002102">
    <property type="entry name" value="Cohesin_dom"/>
</dbReference>
<dbReference type="EMBL" id="CP133594">
    <property type="protein sequence ID" value="WMW21461.1"/>
    <property type="molecule type" value="Genomic_DNA"/>
</dbReference>
<dbReference type="SUPFAM" id="SSF82171">
    <property type="entry name" value="DPP6 N-terminal domain-like"/>
    <property type="match status" value="1"/>
</dbReference>
<dbReference type="Pfam" id="PF07676">
    <property type="entry name" value="PD40"/>
    <property type="match status" value="1"/>
</dbReference>
<dbReference type="SUPFAM" id="SSF49384">
    <property type="entry name" value="Carbohydrate-binding domain"/>
    <property type="match status" value="1"/>
</dbReference>
<dbReference type="Gene3D" id="1.10.1330.10">
    <property type="entry name" value="Dockerin domain"/>
    <property type="match status" value="1"/>
</dbReference>
<dbReference type="AlphaFoldDB" id="A0AA51UGV2"/>
<dbReference type="GO" id="GO:0000272">
    <property type="term" value="P:polysaccharide catabolic process"/>
    <property type="evidence" value="ECO:0007669"/>
    <property type="project" value="InterPro"/>
</dbReference>
<proteinExistence type="predicted"/>
<feature type="domain" description="Cohesin" evidence="1">
    <location>
        <begin position="401"/>
        <end position="508"/>
    </location>
</feature>